<feature type="transmembrane region" description="Helical" evidence="7">
    <location>
        <begin position="100"/>
        <end position="119"/>
    </location>
</feature>
<evidence type="ECO:0000259" key="8">
    <source>
        <dbReference type="Pfam" id="PF01435"/>
    </source>
</evidence>
<dbReference type="Proteomes" id="UP000437065">
    <property type="component" value="Unassembled WGS sequence"/>
</dbReference>
<organism evidence="9 10">
    <name type="scientific">Halobaculum saliterrae</name>
    <dbReference type="NCBI Taxonomy" id="2073113"/>
    <lineage>
        <taxon>Archaea</taxon>
        <taxon>Methanobacteriati</taxon>
        <taxon>Methanobacteriota</taxon>
        <taxon>Stenosarchaea group</taxon>
        <taxon>Halobacteria</taxon>
        <taxon>Halobacteriales</taxon>
        <taxon>Haloferacaceae</taxon>
        <taxon>Halobaculum</taxon>
    </lineage>
</organism>
<feature type="transmembrane region" description="Helical" evidence="7">
    <location>
        <begin position="140"/>
        <end position="158"/>
    </location>
</feature>
<keyword evidence="7" id="KW-0812">Transmembrane</keyword>
<feature type="transmembrane region" description="Helical" evidence="7">
    <location>
        <begin position="204"/>
        <end position="231"/>
    </location>
</feature>
<dbReference type="GO" id="GO:0004222">
    <property type="term" value="F:metalloendopeptidase activity"/>
    <property type="evidence" value="ECO:0007669"/>
    <property type="project" value="InterPro"/>
</dbReference>
<evidence type="ECO:0000256" key="5">
    <source>
        <dbReference type="ARBA" id="ARBA00022833"/>
    </source>
</evidence>
<evidence type="ECO:0000256" key="1">
    <source>
        <dbReference type="ARBA" id="ARBA00001947"/>
    </source>
</evidence>
<feature type="transmembrane region" description="Helical" evidence="7">
    <location>
        <begin position="426"/>
        <end position="446"/>
    </location>
</feature>
<evidence type="ECO:0000256" key="3">
    <source>
        <dbReference type="ARBA" id="ARBA00022723"/>
    </source>
</evidence>
<dbReference type="OrthoDB" id="351390at2157"/>
<name>A0A6B0SMW7_9EURY</name>
<dbReference type="GO" id="GO:0006508">
    <property type="term" value="P:proteolysis"/>
    <property type="evidence" value="ECO:0007669"/>
    <property type="project" value="UniProtKB-KW"/>
</dbReference>
<dbReference type="Pfam" id="PF01435">
    <property type="entry name" value="Peptidase_M48"/>
    <property type="match status" value="1"/>
</dbReference>
<dbReference type="Gene3D" id="3.30.2010.10">
    <property type="entry name" value="Metalloproteases ('zincins'), catalytic domain"/>
    <property type="match status" value="1"/>
</dbReference>
<reference evidence="9 10" key="1">
    <citation type="submission" date="2019-12" db="EMBL/GenBank/DDBJ databases">
        <title>Isolation and characterization of three novel carbon monoxide-oxidizing members of Halobacteria from salione crusts and soils.</title>
        <authorList>
            <person name="Myers M.R."/>
            <person name="King G.M."/>
        </authorList>
    </citation>
    <scope>NUCLEOTIDE SEQUENCE [LARGE SCALE GENOMIC DNA]</scope>
    <source>
        <strain evidence="9 10">WSA2</strain>
    </source>
</reference>
<feature type="transmembrane region" description="Helical" evidence="7">
    <location>
        <begin position="285"/>
        <end position="311"/>
    </location>
</feature>
<comment type="caution">
    <text evidence="9">The sequence shown here is derived from an EMBL/GenBank/DDBJ whole genome shotgun (WGS) entry which is preliminary data.</text>
</comment>
<evidence type="ECO:0000256" key="4">
    <source>
        <dbReference type="ARBA" id="ARBA00022801"/>
    </source>
</evidence>
<keyword evidence="10" id="KW-1185">Reference proteome</keyword>
<sequence>MTERLLLQQSEADVEFTPLEIRSELPNDAVETGSEEDLEFTKLESKLLFGIRFNWRLIPTEGSYRLIEKKYASVYFFAALVFTSSVLLFGLTIVELLSGIFVLLNFGVVILSASILYSLSGYGADQSPVRDIFDKGDNRFYANQLITLLIGVVLLAPLSVIDSFYKIFCPFIFLFLSRFYWEYQDIVVERTTRWQRKIRDLIKAIPKIVLAYCISIFAFLLIETLCLVVVSGDFSSVFNSSPILFSSLLIGLFLFLIYATYNGVQLTHRIVSTHLDLGKQIEIPLSKLVVTTFLVVSWSIIFALYSGYLMVSGLNFAAETGQFAVYLVVLTAVAPIFYYMGGVVYQFSSFLYDNAVLAVKSEPVDLGLDRSVPLRIVDSEVCTAGAVHLGFTRFVVVSQGLVDELSQSELEAVVVHEEGHFHYSDAWLALLAGLLASFIFTGRNVLFGVLEFRSREFRADRYAVDEVGEDAVVAALNRLQEVEYRENPGSAAGLSPTVTNFSVNTPRGLLESIFGFYYGSFALSGVHPSLSSRKSAIRRSSN</sequence>
<evidence type="ECO:0000313" key="9">
    <source>
        <dbReference type="EMBL" id="MXR40075.1"/>
    </source>
</evidence>
<keyword evidence="2 9" id="KW-0645">Protease</keyword>
<keyword evidence="7" id="KW-0472">Membrane</keyword>
<gene>
    <name evidence="9" type="ORF">GRX01_01700</name>
</gene>
<evidence type="ECO:0000313" key="10">
    <source>
        <dbReference type="Proteomes" id="UP000437065"/>
    </source>
</evidence>
<keyword evidence="6 9" id="KW-0482">Metalloprotease</keyword>
<accession>A0A6B0SMW7</accession>
<evidence type="ECO:0000256" key="7">
    <source>
        <dbReference type="SAM" id="Phobius"/>
    </source>
</evidence>
<dbReference type="GO" id="GO:0046872">
    <property type="term" value="F:metal ion binding"/>
    <property type="evidence" value="ECO:0007669"/>
    <property type="project" value="UniProtKB-KW"/>
</dbReference>
<comment type="cofactor">
    <cofactor evidence="1">
        <name>Zn(2+)</name>
        <dbReference type="ChEBI" id="CHEBI:29105"/>
    </cofactor>
</comment>
<feature type="transmembrane region" description="Helical" evidence="7">
    <location>
        <begin position="323"/>
        <end position="341"/>
    </location>
</feature>
<dbReference type="RefSeq" id="WP_159662768.1">
    <property type="nucleotide sequence ID" value="NZ_WUUS01000001.1"/>
</dbReference>
<feature type="transmembrane region" description="Helical" evidence="7">
    <location>
        <begin position="74"/>
        <end position="94"/>
    </location>
</feature>
<protein>
    <submittedName>
        <fullName evidence="9">M48 family metalloprotease</fullName>
    </submittedName>
</protein>
<keyword evidence="7" id="KW-1133">Transmembrane helix</keyword>
<feature type="transmembrane region" description="Helical" evidence="7">
    <location>
        <begin position="243"/>
        <end position="264"/>
    </location>
</feature>
<dbReference type="InterPro" id="IPR001915">
    <property type="entry name" value="Peptidase_M48"/>
</dbReference>
<keyword evidence="4" id="KW-0378">Hydrolase</keyword>
<keyword evidence="5" id="KW-0862">Zinc</keyword>
<evidence type="ECO:0000256" key="2">
    <source>
        <dbReference type="ARBA" id="ARBA00022670"/>
    </source>
</evidence>
<proteinExistence type="predicted"/>
<evidence type="ECO:0000256" key="6">
    <source>
        <dbReference type="ARBA" id="ARBA00023049"/>
    </source>
</evidence>
<feature type="domain" description="Peptidase M48" evidence="8">
    <location>
        <begin position="393"/>
        <end position="538"/>
    </location>
</feature>
<dbReference type="AlphaFoldDB" id="A0A6B0SMW7"/>
<dbReference type="EMBL" id="WUUS01000001">
    <property type="protein sequence ID" value="MXR40075.1"/>
    <property type="molecule type" value="Genomic_DNA"/>
</dbReference>
<keyword evidence="3" id="KW-0479">Metal-binding</keyword>